<gene>
    <name evidence="6" type="ORF">GQ55_2G092200</name>
</gene>
<evidence type="ECO:0000256" key="4">
    <source>
        <dbReference type="PIRNR" id="PIRNR028043"/>
    </source>
</evidence>
<comment type="subcellular location">
    <subcellularLocation>
        <location evidence="1">Cytoplasm</location>
    </subcellularLocation>
</comment>
<dbReference type="InterPro" id="IPR011989">
    <property type="entry name" value="ARM-like"/>
</dbReference>
<organism evidence="6 7">
    <name type="scientific">Panicum hallii var. hallii</name>
    <dbReference type="NCBI Taxonomy" id="1504633"/>
    <lineage>
        <taxon>Eukaryota</taxon>
        <taxon>Viridiplantae</taxon>
        <taxon>Streptophyta</taxon>
        <taxon>Embryophyta</taxon>
        <taxon>Tracheophyta</taxon>
        <taxon>Spermatophyta</taxon>
        <taxon>Magnoliopsida</taxon>
        <taxon>Liliopsida</taxon>
        <taxon>Poales</taxon>
        <taxon>Poaceae</taxon>
        <taxon>PACMAD clade</taxon>
        <taxon>Panicoideae</taxon>
        <taxon>Panicodae</taxon>
        <taxon>Paniceae</taxon>
        <taxon>Panicinae</taxon>
        <taxon>Panicum</taxon>
        <taxon>Panicum sect. Panicum</taxon>
    </lineage>
</organism>
<evidence type="ECO:0000256" key="3">
    <source>
        <dbReference type="ARBA" id="ARBA00022490"/>
    </source>
</evidence>
<keyword evidence="3" id="KW-0963">Cytoplasm</keyword>
<dbReference type="STRING" id="1504633.A0A2T7EN32"/>
<dbReference type="PIRSF" id="PIRSF028043">
    <property type="entry name" value="PP2A_B56"/>
    <property type="match status" value="1"/>
</dbReference>
<comment type="function">
    <text evidence="4">The B regulatory subunit might modulate substrate selectivity and catalytic activity, and also might direct the localization of the catalytic enzyme to a particular subcellular compartment.</text>
</comment>
<reference evidence="6 7" key="1">
    <citation type="submission" date="2018-04" db="EMBL/GenBank/DDBJ databases">
        <title>WGS assembly of Panicum hallii var. hallii HAL2.</title>
        <authorList>
            <person name="Lovell J."/>
            <person name="Jenkins J."/>
            <person name="Lowry D."/>
            <person name="Mamidi S."/>
            <person name="Sreedasyam A."/>
            <person name="Weng X."/>
            <person name="Barry K."/>
            <person name="Bonette J."/>
            <person name="Campitelli B."/>
            <person name="Daum C."/>
            <person name="Gordon S."/>
            <person name="Gould B."/>
            <person name="Lipzen A."/>
            <person name="MacQueen A."/>
            <person name="Palacio-Mejia J."/>
            <person name="Plott C."/>
            <person name="Shakirov E."/>
            <person name="Shu S."/>
            <person name="Yoshinaga Y."/>
            <person name="Zane M."/>
            <person name="Rokhsar D."/>
            <person name="Grimwood J."/>
            <person name="Schmutz J."/>
            <person name="Juenger T."/>
        </authorList>
    </citation>
    <scope>NUCLEOTIDE SEQUENCE [LARGE SCALE GENOMIC DNA]</scope>
    <source>
        <strain evidence="7">cv. HAL2</strain>
    </source>
</reference>
<dbReference type="SUPFAM" id="SSF48371">
    <property type="entry name" value="ARM repeat"/>
    <property type="match status" value="1"/>
</dbReference>
<evidence type="ECO:0000313" key="6">
    <source>
        <dbReference type="EMBL" id="PUZ69238.1"/>
    </source>
</evidence>
<dbReference type="GO" id="GO:0005737">
    <property type="term" value="C:cytoplasm"/>
    <property type="evidence" value="ECO:0007669"/>
    <property type="project" value="UniProtKB-SubCell"/>
</dbReference>
<dbReference type="PANTHER" id="PTHR10257">
    <property type="entry name" value="SERINE/THREONINE PROTEIN PHOSPHATASE 2A PP2A REGULATORY SUBUNIT B"/>
    <property type="match status" value="1"/>
</dbReference>
<dbReference type="Proteomes" id="UP000244336">
    <property type="component" value="Chromosome 2"/>
</dbReference>
<comment type="similarity">
    <text evidence="2">Belongs to the phosphatase 2A regulatory subunit B56 family.</text>
</comment>
<dbReference type="GO" id="GO:0000159">
    <property type="term" value="C:protein phosphatase type 2A complex"/>
    <property type="evidence" value="ECO:0007669"/>
    <property type="project" value="UniProtKB-UniRule"/>
</dbReference>
<dbReference type="FunFam" id="1.25.10.10:FF:000041">
    <property type="entry name" value="Serine/threonine protein phosphatase 2A regulatory subunit"/>
    <property type="match status" value="1"/>
</dbReference>
<dbReference type="Pfam" id="PF01603">
    <property type="entry name" value="B56"/>
    <property type="match status" value="1"/>
</dbReference>
<dbReference type="GO" id="GO:0019888">
    <property type="term" value="F:protein phosphatase regulator activity"/>
    <property type="evidence" value="ECO:0007669"/>
    <property type="project" value="UniProtKB-UniRule"/>
</dbReference>
<feature type="compositionally biased region" description="Polar residues" evidence="5">
    <location>
        <begin position="30"/>
        <end position="55"/>
    </location>
</feature>
<dbReference type="AlphaFoldDB" id="A0A2T7EN32"/>
<evidence type="ECO:0000256" key="5">
    <source>
        <dbReference type="SAM" id="MobiDB-lite"/>
    </source>
</evidence>
<feature type="region of interest" description="Disordered" evidence="5">
    <location>
        <begin position="30"/>
        <end position="58"/>
    </location>
</feature>
<dbReference type="GO" id="GO:0007165">
    <property type="term" value="P:signal transduction"/>
    <property type="evidence" value="ECO:0007669"/>
    <property type="project" value="InterPro"/>
</dbReference>
<protein>
    <recommendedName>
        <fullName evidence="4">Serine/threonine protein phosphatase 2A regulatory subunit</fullName>
    </recommendedName>
</protein>
<evidence type="ECO:0000256" key="1">
    <source>
        <dbReference type="ARBA" id="ARBA00004496"/>
    </source>
</evidence>
<dbReference type="OrthoDB" id="10264446at2759"/>
<evidence type="ECO:0000256" key="2">
    <source>
        <dbReference type="ARBA" id="ARBA00009745"/>
    </source>
</evidence>
<dbReference type="InterPro" id="IPR002554">
    <property type="entry name" value="PP2A_B56"/>
</dbReference>
<dbReference type="Gramene" id="PUZ69238">
    <property type="protein sequence ID" value="PUZ69238"/>
    <property type="gene ID" value="GQ55_2G092200"/>
</dbReference>
<sequence>MMKQIFGRRKASKTADKELVGGRRHAVLNQQSGSGDADLSGQQQVLSGTGHTYGSGNRMGFQESRINDALFSSYFRTLPSIKDVPNTEKQNLLIIKLNMCCTVFDFSDPTKNIKEKKIKMETLMEILDYVKTANTKFPEIVVEGITKMISANLFRTLVIPPREKKVLQAFDLEEDEPLMDPAWPHLHIVYELLLNFVQSTETDAKLAKRYVDHSFILRLLELFDSEDLRERDYLKMVLHRIYGKFMVYRPFIRKAINNVFYQFIYETEKHNGIAELLEILGSIINGFALPLKEEHKLFLVRTLIPLHKARCISMYHRQLSYCITQFVEKDGKLADTIIRGIIKYWPVTNSPKEVLFLGELEEILEATQPSEFQKCMVPVFCQVARCFNSSHFQVAERALFLWNNDRVESLIRQNSKAILPIILPALEKNINEHWNPAVQSLSLNVQKLFSDREPELFAECVLKYEEDKVREEELKLKQAAAWKRLDKIASAKVTCGEAVLVSPTLPRQPSGV</sequence>
<dbReference type="InterPro" id="IPR016024">
    <property type="entry name" value="ARM-type_fold"/>
</dbReference>
<dbReference type="PANTHER" id="PTHR10257:SF77">
    <property type="entry name" value="SERINE_THREONINE PROTEIN PHOSPHATASE 2A REGULATORY SUBUNIT"/>
    <property type="match status" value="1"/>
</dbReference>
<evidence type="ECO:0000313" key="7">
    <source>
        <dbReference type="Proteomes" id="UP000244336"/>
    </source>
</evidence>
<name>A0A2T7EN32_9POAL</name>
<dbReference type="Gene3D" id="1.25.10.10">
    <property type="entry name" value="Leucine-rich Repeat Variant"/>
    <property type="match status" value="1"/>
</dbReference>
<proteinExistence type="inferred from homology"/>
<accession>A0A2T7EN32</accession>
<dbReference type="EMBL" id="CM009750">
    <property type="protein sequence ID" value="PUZ69238.1"/>
    <property type="molecule type" value="Genomic_DNA"/>
</dbReference>
<keyword evidence="7" id="KW-1185">Reference proteome</keyword>